<accession>A0A918CGI5</accession>
<protein>
    <submittedName>
        <fullName evidence="2">Single-stranded DNA-binding protein DdrB</fullName>
    </submittedName>
</protein>
<dbReference type="AlphaFoldDB" id="A0A918CGI5"/>
<evidence type="ECO:0000313" key="3">
    <source>
        <dbReference type="Proteomes" id="UP000603865"/>
    </source>
</evidence>
<evidence type="ECO:0000313" key="2">
    <source>
        <dbReference type="EMBL" id="GGR21232.1"/>
    </source>
</evidence>
<keyword evidence="3" id="KW-1185">Reference proteome</keyword>
<reference evidence="2" key="1">
    <citation type="journal article" date="2014" name="Int. J. Syst. Evol. Microbiol.">
        <title>Complete genome sequence of Corynebacterium casei LMG S-19264T (=DSM 44701T), isolated from a smear-ripened cheese.</title>
        <authorList>
            <consortium name="US DOE Joint Genome Institute (JGI-PGF)"/>
            <person name="Walter F."/>
            <person name="Albersmeier A."/>
            <person name="Kalinowski J."/>
            <person name="Ruckert C."/>
        </authorList>
    </citation>
    <scope>NUCLEOTIDE SEQUENCE</scope>
    <source>
        <strain evidence="2">JCM 31311</strain>
    </source>
</reference>
<reference evidence="2" key="2">
    <citation type="submission" date="2020-09" db="EMBL/GenBank/DDBJ databases">
        <authorList>
            <person name="Sun Q."/>
            <person name="Ohkuma M."/>
        </authorList>
    </citation>
    <scope>NUCLEOTIDE SEQUENCE</scope>
    <source>
        <strain evidence="2">JCM 31311</strain>
    </source>
</reference>
<comment type="caution">
    <text evidence="2">The sequence shown here is derived from an EMBL/GenBank/DDBJ whole genome shotgun (WGS) entry which is preliminary data.</text>
</comment>
<dbReference type="Proteomes" id="UP000603865">
    <property type="component" value="Unassembled WGS sequence"/>
</dbReference>
<feature type="compositionally biased region" description="Pro residues" evidence="1">
    <location>
        <begin position="1"/>
        <end position="22"/>
    </location>
</feature>
<keyword evidence="2" id="KW-0238">DNA-binding</keyword>
<proteinExistence type="predicted"/>
<name>A0A918CGI5_9DEIO</name>
<sequence length="199" mass="21916">MTNPPPRPSSESTPPPAQPSGPIPVSTQPTMRLIGPLGTELLLPTSSNTFYEDRRRYGKRGFTDPGDLTHHPLELPRCMVDFFDWTLIGCREFMSRDETGQPIPAVDYRGRVYKRRDLPGNKKLKLPEGDVKYSRGAKAGEEQIASGASGENAGYVTLVFFRSKGPPLAEFCKPGTFAQAQAVYQADRVSQQAMPQASD</sequence>
<dbReference type="Pfam" id="PF12747">
    <property type="entry name" value="DdrB"/>
    <property type="match status" value="1"/>
</dbReference>
<dbReference type="RefSeq" id="WP_189091974.1">
    <property type="nucleotide sequence ID" value="NZ_BMQL01000026.1"/>
</dbReference>
<evidence type="ECO:0000256" key="1">
    <source>
        <dbReference type="SAM" id="MobiDB-lite"/>
    </source>
</evidence>
<dbReference type="InterPro" id="IPR024305">
    <property type="entry name" value="ssDNA-bd_DdrB-like"/>
</dbReference>
<dbReference type="EMBL" id="BMQL01000026">
    <property type="protein sequence ID" value="GGR21232.1"/>
    <property type="molecule type" value="Genomic_DNA"/>
</dbReference>
<dbReference type="GO" id="GO:0003677">
    <property type="term" value="F:DNA binding"/>
    <property type="evidence" value="ECO:0007669"/>
    <property type="project" value="UniProtKB-KW"/>
</dbReference>
<feature type="region of interest" description="Disordered" evidence="1">
    <location>
        <begin position="1"/>
        <end position="29"/>
    </location>
</feature>
<organism evidence="2 3">
    <name type="scientific">Deinococcus ruber</name>
    <dbReference type="NCBI Taxonomy" id="1848197"/>
    <lineage>
        <taxon>Bacteria</taxon>
        <taxon>Thermotogati</taxon>
        <taxon>Deinococcota</taxon>
        <taxon>Deinococci</taxon>
        <taxon>Deinococcales</taxon>
        <taxon>Deinococcaceae</taxon>
        <taxon>Deinococcus</taxon>
    </lineage>
</organism>
<gene>
    <name evidence="2" type="primary">ddrB</name>
    <name evidence="2" type="ORF">GCM10008957_36900</name>
</gene>